<dbReference type="AlphaFoldDB" id="A0AAD4TWG1"/>
<reference evidence="1" key="1">
    <citation type="submission" date="2022-03" db="EMBL/GenBank/DDBJ databases">
        <title>Genomic analyses of argali, domestic sheep and their hybrids provide insights into chromosomal evolution, heterosis and genetic basis of agronomic traits.</title>
        <authorList>
            <person name="Li M."/>
        </authorList>
    </citation>
    <scope>NUCLEOTIDE SEQUENCE</scope>
    <source>
        <strain evidence="1">CAU-MHL-2022a</strain>
        <tissue evidence="1">Skin</tissue>
    </source>
</reference>
<keyword evidence="2" id="KW-1185">Reference proteome</keyword>
<gene>
    <name evidence="1" type="ORF">MG293_017288</name>
</gene>
<organism evidence="1 2">
    <name type="scientific">Ovis ammon polii</name>
    <dbReference type="NCBI Taxonomy" id="230172"/>
    <lineage>
        <taxon>Eukaryota</taxon>
        <taxon>Metazoa</taxon>
        <taxon>Chordata</taxon>
        <taxon>Craniata</taxon>
        <taxon>Vertebrata</taxon>
        <taxon>Euteleostomi</taxon>
        <taxon>Mammalia</taxon>
        <taxon>Eutheria</taxon>
        <taxon>Laurasiatheria</taxon>
        <taxon>Artiodactyla</taxon>
        <taxon>Ruminantia</taxon>
        <taxon>Pecora</taxon>
        <taxon>Bovidae</taxon>
        <taxon>Caprinae</taxon>
        <taxon>Ovis</taxon>
    </lineage>
</organism>
<protein>
    <submittedName>
        <fullName evidence="1">Uncharacterized protein</fullName>
    </submittedName>
</protein>
<evidence type="ECO:0000313" key="2">
    <source>
        <dbReference type="Proteomes" id="UP001214576"/>
    </source>
</evidence>
<comment type="caution">
    <text evidence="1">The sequence shown here is derived from an EMBL/GenBank/DDBJ whole genome shotgun (WGS) entry which is preliminary data.</text>
</comment>
<dbReference type="Proteomes" id="UP001214576">
    <property type="component" value="Unassembled WGS sequence"/>
</dbReference>
<accession>A0AAD4TWG1</accession>
<proteinExistence type="predicted"/>
<sequence length="203" mass="23507">MDYSLLLLFYKLRCRRLMILVGALGMNDIGNHSFEFAELSEQLKMPLASWPLLPGPASCSQLALRLRWLPADVRFVGLREKITQDTFQHRDPIWQMMSKQNLSATIKPKPQFVKLHAALENAEVGAVFRKYKCRKEQRNTCENIPRIIFQWSKEDVMEDCHMHLKNGFHQGDVLLVADSASASPRDSLSQHCRYLFIVDDEQM</sequence>
<name>A0AAD4TWG1_OVIAM</name>
<dbReference type="EMBL" id="JAKZEL010000021">
    <property type="protein sequence ID" value="KAI4532880.1"/>
    <property type="molecule type" value="Genomic_DNA"/>
</dbReference>
<evidence type="ECO:0000313" key="1">
    <source>
        <dbReference type="EMBL" id="KAI4532880.1"/>
    </source>
</evidence>